<comment type="caution">
    <text evidence="2">The sequence shown here is derived from an EMBL/GenBank/DDBJ whole genome shotgun (WGS) entry which is preliminary data.</text>
</comment>
<feature type="region of interest" description="Disordered" evidence="1">
    <location>
        <begin position="268"/>
        <end position="300"/>
    </location>
</feature>
<gene>
    <name evidence="2" type="ORF">KSX_22570</name>
</gene>
<evidence type="ECO:0008006" key="4">
    <source>
        <dbReference type="Google" id="ProtNLM"/>
    </source>
</evidence>
<dbReference type="EMBL" id="BNJF01000001">
    <property type="protein sequence ID" value="GHO44094.1"/>
    <property type="molecule type" value="Genomic_DNA"/>
</dbReference>
<evidence type="ECO:0000313" key="3">
    <source>
        <dbReference type="Proteomes" id="UP000612362"/>
    </source>
</evidence>
<sequence length="321" mass="33638">MLVIGLAVAGVLYFIVPSLKGNSPQSINPFNNVRAHTKEESVTAALTSLAQLQVCTKIGNVSLLVDPKATQVTVTSKKTVQASSDADAQQKFTQIKVEVQPPANITTPLTCTRLQESQSSQTGNSASGETLIVNVVFPTTTNNMMNSVDEAADITIRIPPSTLPANPTLQVNVEAPVGNITVEGLSGVLNLHGNTGAIKVTQSILASGSRLETGQKGVTFNGLLLVPPTATANNPALYSIRSEQGNLDITLPGNLNLRANINTNVGSIKSDFPFQPQKDPQDENSMSYSGPLNPQAGAPAPATLNLDVSIGNIVLHKLQTS</sequence>
<protein>
    <recommendedName>
        <fullName evidence="4">Adhesin domain-containing protein</fullName>
    </recommendedName>
</protein>
<proteinExistence type="predicted"/>
<keyword evidence="3" id="KW-1185">Reference proteome</keyword>
<dbReference type="Proteomes" id="UP000612362">
    <property type="component" value="Unassembled WGS sequence"/>
</dbReference>
<evidence type="ECO:0000313" key="2">
    <source>
        <dbReference type="EMBL" id="GHO44094.1"/>
    </source>
</evidence>
<feature type="compositionally biased region" description="Polar residues" evidence="1">
    <location>
        <begin position="283"/>
        <end position="292"/>
    </location>
</feature>
<accession>A0A8J3I3C1</accession>
<organism evidence="2 3">
    <name type="scientific">Ktedonospora formicarum</name>
    <dbReference type="NCBI Taxonomy" id="2778364"/>
    <lineage>
        <taxon>Bacteria</taxon>
        <taxon>Bacillati</taxon>
        <taxon>Chloroflexota</taxon>
        <taxon>Ktedonobacteria</taxon>
        <taxon>Ktedonobacterales</taxon>
        <taxon>Ktedonobacteraceae</taxon>
        <taxon>Ktedonospora</taxon>
    </lineage>
</organism>
<dbReference type="AlphaFoldDB" id="A0A8J3I3C1"/>
<reference evidence="2" key="1">
    <citation type="submission" date="2020-10" db="EMBL/GenBank/DDBJ databases">
        <title>Taxonomic study of unclassified bacteria belonging to the class Ktedonobacteria.</title>
        <authorList>
            <person name="Yabe S."/>
            <person name="Wang C.M."/>
            <person name="Zheng Y."/>
            <person name="Sakai Y."/>
            <person name="Cavaletti L."/>
            <person name="Monciardini P."/>
            <person name="Donadio S."/>
        </authorList>
    </citation>
    <scope>NUCLEOTIDE SEQUENCE</scope>
    <source>
        <strain evidence="2">SOSP1-1</strain>
    </source>
</reference>
<name>A0A8J3I3C1_9CHLR</name>
<evidence type="ECO:0000256" key="1">
    <source>
        <dbReference type="SAM" id="MobiDB-lite"/>
    </source>
</evidence>